<dbReference type="OrthoDB" id="5659926at2"/>
<dbReference type="AlphaFoldDB" id="G9EJZ3"/>
<dbReference type="HOGENOM" id="CLU_535057_0_0_6"/>
<reference evidence="1 2" key="1">
    <citation type="journal article" date="2011" name="BMC Genomics">
        <title>Insight into cross-talk between intra-amoebal pathogens.</title>
        <authorList>
            <person name="Gimenez G."/>
            <person name="Bertelli C."/>
            <person name="Moliner C."/>
            <person name="Robert C."/>
            <person name="Raoult D."/>
            <person name="Fournier P.E."/>
            <person name="Greub G."/>
        </authorList>
    </citation>
    <scope>NUCLEOTIDE SEQUENCE [LARGE SCALE GENOMIC DNA]</scope>
    <source>
        <strain evidence="1 2">LLAP12</strain>
    </source>
</reference>
<protein>
    <submittedName>
        <fullName evidence="1">Uncharacterized protein</fullName>
    </submittedName>
</protein>
<proteinExistence type="predicted"/>
<accession>G9EJZ3</accession>
<name>G9EJZ3_9GAMM</name>
<keyword evidence="2" id="KW-1185">Reference proteome</keyword>
<evidence type="ECO:0000313" key="1">
    <source>
        <dbReference type="EMBL" id="EHL32553.1"/>
    </source>
</evidence>
<dbReference type="eggNOG" id="COG1196">
    <property type="taxonomic scope" value="Bacteria"/>
</dbReference>
<dbReference type="Proteomes" id="UP000002770">
    <property type="component" value="Unassembled WGS sequence"/>
</dbReference>
<evidence type="ECO:0000313" key="2">
    <source>
        <dbReference type="Proteomes" id="UP000002770"/>
    </source>
</evidence>
<dbReference type="InParanoid" id="G9EJZ3"/>
<organism evidence="1 2">
    <name type="scientific">Legionella drancourtii LLAP12</name>
    <dbReference type="NCBI Taxonomy" id="658187"/>
    <lineage>
        <taxon>Bacteria</taxon>
        <taxon>Pseudomonadati</taxon>
        <taxon>Pseudomonadota</taxon>
        <taxon>Gammaproteobacteria</taxon>
        <taxon>Legionellales</taxon>
        <taxon>Legionellaceae</taxon>
        <taxon>Legionella</taxon>
    </lineage>
</organism>
<dbReference type="EMBL" id="JH413798">
    <property type="protein sequence ID" value="EHL32553.1"/>
    <property type="molecule type" value="Genomic_DNA"/>
</dbReference>
<gene>
    <name evidence="1" type="ORF">LDG_5513</name>
</gene>
<dbReference type="RefSeq" id="WP_006869490.1">
    <property type="nucleotide sequence ID" value="NZ_JH413798.1"/>
</dbReference>
<sequence length="509" mass="57712">MSKNMLVFNIAKFNPSKNTKIGTGAKFSHKVCRGTLKDNPKTWISKEMPDPVKAKIELLSQEFFRLLIPHQPETLIARNSVTGTYYILSEEVIGYRNLPKGEAHNFANGRYHGLGQITVGALYLQEIDLKNGNIGLDEQNKAIKIDGDWCFAESRFRGRYKLTPLAIAQLPYPSKDNYTFNWLEVVKENVYQAKSSIIAPTLANSTQFRAEANEALLKISLIPNRYLAHFVDKYMPAGGSYYLNLLQARRDELTMSACQNPSFSAYLKTPAARLEAVNFLHYLKEFKAAGSPIIPQEEHARLELDFKILRDKLIPTVPAKATNASRHRDSVSELHAKCQQLLTQIKMHAHPKDRLLQQYIRLFELNLKCKSHNINELYQLQTDIKPILAIINSPEVAAVKKTIQTLRISAGFFTLHKNNKANQIEDALFNTPLEARSKIISSTKINAVQEALASHRHLGKRGTIYKTTDRDIDESKAARSFKDLKALFKNTPECIDYKPTLASESRQKI</sequence>
<dbReference type="STRING" id="658187.LDG_5513"/>